<reference evidence="2" key="1">
    <citation type="journal article" date="2021" name="Proc. Natl. Acad. Sci. U.S.A.">
        <title>A Catalog of Tens of Thousands of Viruses from Human Metagenomes Reveals Hidden Associations with Chronic Diseases.</title>
        <authorList>
            <person name="Tisza M.J."/>
            <person name="Buck C.B."/>
        </authorList>
    </citation>
    <scope>NUCLEOTIDE SEQUENCE</scope>
    <source>
        <strain evidence="2">CtX926</strain>
    </source>
</reference>
<organism evidence="2">
    <name type="scientific">Siphoviridae sp. ctX926</name>
    <dbReference type="NCBI Taxonomy" id="2826366"/>
    <lineage>
        <taxon>Viruses</taxon>
        <taxon>Duplodnaviria</taxon>
        <taxon>Heunggongvirae</taxon>
        <taxon>Uroviricota</taxon>
        <taxon>Caudoviricetes</taxon>
    </lineage>
</organism>
<proteinExistence type="predicted"/>
<keyword evidence="1" id="KW-0175">Coiled coil</keyword>
<accession>A0A8S5M0X9</accession>
<feature type="coiled-coil region" evidence="1">
    <location>
        <begin position="16"/>
        <end position="43"/>
    </location>
</feature>
<dbReference type="EMBL" id="BK014793">
    <property type="protein sequence ID" value="DAD75957.1"/>
    <property type="molecule type" value="Genomic_DNA"/>
</dbReference>
<evidence type="ECO:0000256" key="1">
    <source>
        <dbReference type="SAM" id="Coils"/>
    </source>
</evidence>
<evidence type="ECO:0000313" key="2">
    <source>
        <dbReference type="EMBL" id="DAD75957.1"/>
    </source>
</evidence>
<name>A0A8S5M0X9_9CAUD</name>
<protein>
    <submittedName>
        <fullName evidence="2">YrzO-like protein</fullName>
    </submittedName>
</protein>
<sequence length="47" mass="5317">MDIILFLAVCGLAVLASGLAKENNELRETIKRQEKMLRFLAETELKP</sequence>